<keyword evidence="1" id="KW-0732">Signal</keyword>
<accession>A0A368FW19</accession>
<feature type="signal peptide" evidence="1">
    <location>
        <begin position="1"/>
        <end position="21"/>
    </location>
</feature>
<evidence type="ECO:0000313" key="2">
    <source>
        <dbReference type="EMBL" id="RCN36373.1"/>
    </source>
</evidence>
<dbReference type="EMBL" id="JOJR01000563">
    <property type="protein sequence ID" value="RCN36373.1"/>
    <property type="molecule type" value="Genomic_DNA"/>
</dbReference>
<evidence type="ECO:0000256" key="1">
    <source>
        <dbReference type="SAM" id="SignalP"/>
    </source>
</evidence>
<gene>
    <name evidence="2" type="ORF">ANCCAN_17755</name>
</gene>
<organism evidence="2 3">
    <name type="scientific">Ancylostoma caninum</name>
    <name type="common">Dog hookworm</name>
    <dbReference type="NCBI Taxonomy" id="29170"/>
    <lineage>
        <taxon>Eukaryota</taxon>
        <taxon>Metazoa</taxon>
        <taxon>Ecdysozoa</taxon>
        <taxon>Nematoda</taxon>
        <taxon>Chromadorea</taxon>
        <taxon>Rhabditida</taxon>
        <taxon>Rhabditina</taxon>
        <taxon>Rhabditomorpha</taxon>
        <taxon>Strongyloidea</taxon>
        <taxon>Ancylostomatidae</taxon>
        <taxon>Ancylostomatinae</taxon>
        <taxon>Ancylostoma</taxon>
    </lineage>
</organism>
<comment type="caution">
    <text evidence="2">The sequence shown here is derived from an EMBL/GenBank/DDBJ whole genome shotgun (WGS) entry which is preliminary data.</text>
</comment>
<evidence type="ECO:0008006" key="4">
    <source>
        <dbReference type="Google" id="ProtNLM"/>
    </source>
</evidence>
<dbReference type="AlphaFoldDB" id="A0A368FW19"/>
<reference evidence="2 3" key="1">
    <citation type="submission" date="2014-10" db="EMBL/GenBank/DDBJ databases">
        <title>Draft genome of the hookworm Ancylostoma caninum.</title>
        <authorList>
            <person name="Mitreva M."/>
        </authorList>
    </citation>
    <scope>NUCLEOTIDE SEQUENCE [LARGE SCALE GENOMIC DNA]</scope>
    <source>
        <strain evidence="2 3">Baltimore</strain>
    </source>
</reference>
<name>A0A368FW19_ANCCA</name>
<sequence>MHLHAIATTLFVAASIAIAAAAPIGPLDAALAVSSDYPSFVKVTQAI</sequence>
<keyword evidence="3" id="KW-1185">Reference proteome</keyword>
<dbReference type="Proteomes" id="UP000252519">
    <property type="component" value="Unassembled WGS sequence"/>
</dbReference>
<proteinExistence type="predicted"/>
<evidence type="ECO:0000313" key="3">
    <source>
        <dbReference type="Proteomes" id="UP000252519"/>
    </source>
</evidence>
<protein>
    <recommendedName>
        <fullName evidence="4">Nematode cuticle collagen N-terminal domain-containing protein</fullName>
    </recommendedName>
</protein>
<feature type="chain" id="PRO_5016900448" description="Nematode cuticle collagen N-terminal domain-containing protein" evidence="1">
    <location>
        <begin position="22"/>
        <end position="47"/>
    </location>
</feature>